<accession>A0A6J5LRL6</accession>
<dbReference type="EMBL" id="LR796332">
    <property type="protein sequence ID" value="CAB4137194.1"/>
    <property type="molecule type" value="Genomic_DNA"/>
</dbReference>
<reference evidence="1" key="1">
    <citation type="submission" date="2020-04" db="EMBL/GenBank/DDBJ databases">
        <authorList>
            <person name="Chiriac C."/>
            <person name="Salcher M."/>
            <person name="Ghai R."/>
            <person name="Kavagutti S V."/>
        </authorList>
    </citation>
    <scope>NUCLEOTIDE SEQUENCE</scope>
</reference>
<protein>
    <submittedName>
        <fullName evidence="1">Uncharacterized protein</fullName>
    </submittedName>
</protein>
<proteinExistence type="predicted"/>
<name>A0A6J5LRL6_9CAUD</name>
<organism evidence="1">
    <name type="scientific">uncultured Caudovirales phage</name>
    <dbReference type="NCBI Taxonomy" id="2100421"/>
    <lineage>
        <taxon>Viruses</taxon>
        <taxon>Duplodnaviria</taxon>
        <taxon>Heunggongvirae</taxon>
        <taxon>Uroviricota</taxon>
        <taxon>Caudoviricetes</taxon>
        <taxon>Peduoviridae</taxon>
        <taxon>Maltschvirus</taxon>
        <taxon>Maltschvirus maltsch</taxon>
    </lineage>
</organism>
<gene>
    <name evidence="1" type="ORF">UFOVP323_7</name>
</gene>
<evidence type="ECO:0000313" key="1">
    <source>
        <dbReference type="EMBL" id="CAB4137194.1"/>
    </source>
</evidence>
<sequence length="273" mass="31193">MPVKPLASEDEKTFIGRCMSEEKDSFPDESQRYAVCKSKWDNSMSKDEFKDNEVFVLKPKKNENRGLYLSRCLSNSRMKSQMPNRIERGNFCLNSFNSYYKYWAKLEDFADVPEDSALGECIAHERAKGGVDYRTAYARCATKSVSPNVPIVMSGDNLIIEPVAFSEMDVLGYKTKFFYICPGAQSTFEHLIEMKPDDETSGMIRSAAQVADNVFQIEAKVLEDGKATQDQLNQAVILVDDFYDIMEEINEELDMDHDVSYMDGHIEKIQSYL</sequence>